<feature type="chain" id="PRO_5046414240" description="Integral membrane protein" evidence="1">
    <location>
        <begin position="25"/>
        <end position="113"/>
    </location>
</feature>
<gene>
    <name evidence="2" type="ORF">GCM10009802_39300</name>
</gene>
<dbReference type="PANTHER" id="PTHR40761">
    <property type="entry name" value="CONSERVED INTEGRAL MEMBRANE ALANINE VALINE AND LEUCINE RICH PROTEIN-RELATED"/>
    <property type="match status" value="1"/>
</dbReference>
<comment type="caution">
    <text evidence="2">The sequence shown here is derived from an EMBL/GenBank/DDBJ whole genome shotgun (WGS) entry which is preliminary data.</text>
</comment>
<dbReference type="EMBL" id="BAAAPF010000136">
    <property type="protein sequence ID" value="GAA2131154.1"/>
    <property type="molecule type" value="Genomic_DNA"/>
</dbReference>
<dbReference type="RefSeq" id="WP_344291313.1">
    <property type="nucleotide sequence ID" value="NZ_BAAAPF010000136.1"/>
</dbReference>
<sequence>MNAMNGLATALVLAVASAAAYAGAAVLQEQVAGAGRERGAGVWAALTRGSWWLSVALNAAGAALHVLALRYGPLTLIQPLGALTLVLALPLQATLRRRAGAAGSARRSGGVRG</sequence>
<organism evidence="2 3">
    <name type="scientific">Streptomyces synnematoformans</name>
    <dbReference type="NCBI Taxonomy" id="415721"/>
    <lineage>
        <taxon>Bacteria</taxon>
        <taxon>Bacillati</taxon>
        <taxon>Actinomycetota</taxon>
        <taxon>Actinomycetes</taxon>
        <taxon>Kitasatosporales</taxon>
        <taxon>Streptomycetaceae</taxon>
        <taxon>Streptomyces</taxon>
    </lineage>
</organism>
<dbReference type="PANTHER" id="PTHR40761:SF1">
    <property type="entry name" value="CONSERVED INTEGRAL MEMBRANE ALANINE VALINE AND LEUCINE RICH PROTEIN-RELATED"/>
    <property type="match status" value="1"/>
</dbReference>
<accession>A0ABN2YRG7</accession>
<keyword evidence="1" id="KW-0732">Signal</keyword>
<feature type="signal peptide" evidence="1">
    <location>
        <begin position="1"/>
        <end position="24"/>
    </location>
</feature>
<evidence type="ECO:0000313" key="3">
    <source>
        <dbReference type="Proteomes" id="UP001500443"/>
    </source>
</evidence>
<keyword evidence="3" id="KW-1185">Reference proteome</keyword>
<proteinExistence type="predicted"/>
<dbReference type="Proteomes" id="UP001500443">
    <property type="component" value="Unassembled WGS sequence"/>
</dbReference>
<evidence type="ECO:0008006" key="4">
    <source>
        <dbReference type="Google" id="ProtNLM"/>
    </source>
</evidence>
<reference evidence="2 3" key="1">
    <citation type="journal article" date="2019" name="Int. J. Syst. Evol. Microbiol.">
        <title>The Global Catalogue of Microorganisms (GCM) 10K type strain sequencing project: providing services to taxonomists for standard genome sequencing and annotation.</title>
        <authorList>
            <consortium name="The Broad Institute Genomics Platform"/>
            <consortium name="The Broad Institute Genome Sequencing Center for Infectious Disease"/>
            <person name="Wu L."/>
            <person name="Ma J."/>
        </authorList>
    </citation>
    <scope>NUCLEOTIDE SEQUENCE [LARGE SCALE GENOMIC DNA]</scope>
    <source>
        <strain evidence="2 3">JCM 15481</strain>
    </source>
</reference>
<evidence type="ECO:0000256" key="1">
    <source>
        <dbReference type="SAM" id="SignalP"/>
    </source>
</evidence>
<protein>
    <recommendedName>
        <fullName evidence="4">Integral membrane protein</fullName>
    </recommendedName>
</protein>
<name>A0ABN2YRG7_9ACTN</name>
<evidence type="ECO:0000313" key="2">
    <source>
        <dbReference type="EMBL" id="GAA2131154.1"/>
    </source>
</evidence>